<evidence type="ECO:0000313" key="9">
    <source>
        <dbReference type="Proteomes" id="UP000523955"/>
    </source>
</evidence>
<evidence type="ECO:0000313" key="8">
    <source>
        <dbReference type="EMBL" id="MBB6629728.1"/>
    </source>
</evidence>
<dbReference type="InterPro" id="IPR001128">
    <property type="entry name" value="Cyt_P450"/>
</dbReference>
<dbReference type="GO" id="GO:0006707">
    <property type="term" value="P:cholesterol catabolic process"/>
    <property type="evidence" value="ECO:0007669"/>
    <property type="project" value="TreeGrafter"/>
</dbReference>
<protein>
    <submittedName>
        <fullName evidence="8">Cytochrome P450</fullName>
    </submittedName>
</protein>
<name>A0A7X0VDU9_9ACTN</name>
<organism evidence="8 9">
    <name type="scientific">Nocardioides luti</name>
    <dbReference type="NCBI Taxonomy" id="2761101"/>
    <lineage>
        <taxon>Bacteria</taxon>
        <taxon>Bacillati</taxon>
        <taxon>Actinomycetota</taxon>
        <taxon>Actinomycetes</taxon>
        <taxon>Propionibacteriales</taxon>
        <taxon>Nocardioidaceae</taxon>
        <taxon>Nocardioides</taxon>
    </lineage>
</organism>
<sequence length="392" mass="43488">MSNQQLTYSPFDPEVMADPYPVYRELRDHAPVYWSSQASCWVLSRYDDVSAALADPATYSSASGIFPTPPGVDMTDLFLPMLIMSDPPRHTQLRHLVSKAFTPRRIAGLETHIHTIVDDLLDQSPETGPWDFVSEFSGPLPAIVIADMLGVPREDRDRFRTWSTTLIQSNPVRGEFGAGLDAAAALYEYFSAFLADRRAHPQDDLMTALVQAEVDGEHLTEEELLGFCLLLLVAGHETTTNLLSNSAVILAQHPEDRRALADDPELVPAAVEELLRYDSPVQGLARTLTRQVDLHGQAMAAGDTVLLLFGSANRDDHAFPDADHFDINRRPERQVAFGRGIHFCLGASLARLEARIALRALLTRRRDWDVDIDSAVRLRSGPIRGFASLPIQ</sequence>
<dbReference type="PROSITE" id="PS00086">
    <property type="entry name" value="CYTOCHROME_P450"/>
    <property type="match status" value="1"/>
</dbReference>
<accession>A0A7X0VDU9</accession>
<dbReference type="GO" id="GO:0008395">
    <property type="term" value="F:steroid hydroxylase activity"/>
    <property type="evidence" value="ECO:0007669"/>
    <property type="project" value="TreeGrafter"/>
</dbReference>
<keyword evidence="6 7" id="KW-0503">Monooxygenase</keyword>
<gene>
    <name evidence="8" type="ORF">H5V45_20595</name>
</gene>
<dbReference type="CDD" id="cd11078">
    <property type="entry name" value="CYP130-like"/>
    <property type="match status" value="1"/>
</dbReference>
<comment type="caution">
    <text evidence="8">The sequence shown here is derived from an EMBL/GenBank/DDBJ whole genome shotgun (WGS) entry which is preliminary data.</text>
</comment>
<dbReference type="Pfam" id="PF00067">
    <property type="entry name" value="p450"/>
    <property type="match status" value="1"/>
</dbReference>
<dbReference type="PRINTS" id="PR00359">
    <property type="entry name" value="BP450"/>
</dbReference>
<reference evidence="8 9" key="1">
    <citation type="submission" date="2020-08" db="EMBL/GenBank/DDBJ databases">
        <authorList>
            <person name="Seo M.-J."/>
        </authorList>
    </citation>
    <scope>NUCLEOTIDE SEQUENCE [LARGE SCALE GENOMIC DNA]</scope>
    <source>
        <strain evidence="8 9">KIGAM211</strain>
    </source>
</reference>
<dbReference type="PRINTS" id="PR00385">
    <property type="entry name" value="P450"/>
</dbReference>
<dbReference type="Proteomes" id="UP000523955">
    <property type="component" value="Unassembled WGS sequence"/>
</dbReference>
<evidence type="ECO:0000256" key="2">
    <source>
        <dbReference type="ARBA" id="ARBA00022617"/>
    </source>
</evidence>
<dbReference type="Gene3D" id="1.10.630.10">
    <property type="entry name" value="Cytochrome P450"/>
    <property type="match status" value="1"/>
</dbReference>
<keyword evidence="5 7" id="KW-0408">Iron</keyword>
<comment type="similarity">
    <text evidence="1 7">Belongs to the cytochrome P450 family.</text>
</comment>
<dbReference type="EMBL" id="JACKXE010000002">
    <property type="protein sequence ID" value="MBB6629728.1"/>
    <property type="molecule type" value="Genomic_DNA"/>
</dbReference>
<dbReference type="InterPro" id="IPR017972">
    <property type="entry name" value="Cyt_P450_CS"/>
</dbReference>
<evidence type="ECO:0000256" key="7">
    <source>
        <dbReference type="RuleBase" id="RU000461"/>
    </source>
</evidence>
<dbReference type="FunFam" id="1.10.630.10:FF:000018">
    <property type="entry name" value="Cytochrome P450 monooxygenase"/>
    <property type="match status" value="1"/>
</dbReference>
<dbReference type="GO" id="GO:0005506">
    <property type="term" value="F:iron ion binding"/>
    <property type="evidence" value="ECO:0007669"/>
    <property type="project" value="InterPro"/>
</dbReference>
<evidence type="ECO:0000256" key="5">
    <source>
        <dbReference type="ARBA" id="ARBA00023004"/>
    </source>
</evidence>
<keyword evidence="3 7" id="KW-0479">Metal-binding</keyword>
<evidence type="ECO:0000256" key="3">
    <source>
        <dbReference type="ARBA" id="ARBA00022723"/>
    </source>
</evidence>
<dbReference type="GO" id="GO:0020037">
    <property type="term" value="F:heme binding"/>
    <property type="evidence" value="ECO:0007669"/>
    <property type="project" value="InterPro"/>
</dbReference>
<proteinExistence type="inferred from homology"/>
<dbReference type="SUPFAM" id="SSF48264">
    <property type="entry name" value="Cytochrome P450"/>
    <property type="match status" value="1"/>
</dbReference>
<dbReference type="InterPro" id="IPR036396">
    <property type="entry name" value="Cyt_P450_sf"/>
</dbReference>
<keyword evidence="4 7" id="KW-0560">Oxidoreductase</keyword>
<evidence type="ECO:0000256" key="6">
    <source>
        <dbReference type="ARBA" id="ARBA00023033"/>
    </source>
</evidence>
<dbReference type="AlphaFoldDB" id="A0A7X0VDU9"/>
<evidence type="ECO:0000256" key="1">
    <source>
        <dbReference type="ARBA" id="ARBA00010617"/>
    </source>
</evidence>
<dbReference type="RefSeq" id="WP_056680409.1">
    <property type="nucleotide sequence ID" value="NZ_JACKXE010000002.1"/>
</dbReference>
<evidence type="ECO:0000256" key="4">
    <source>
        <dbReference type="ARBA" id="ARBA00023002"/>
    </source>
</evidence>
<dbReference type="GO" id="GO:0036199">
    <property type="term" value="F:cholest-4-en-3-one 26-monooxygenase activity"/>
    <property type="evidence" value="ECO:0007669"/>
    <property type="project" value="TreeGrafter"/>
</dbReference>
<dbReference type="PANTHER" id="PTHR46696">
    <property type="entry name" value="P450, PUTATIVE (EUROFUNG)-RELATED"/>
    <property type="match status" value="1"/>
</dbReference>
<keyword evidence="2 7" id="KW-0349">Heme</keyword>
<dbReference type="InterPro" id="IPR002397">
    <property type="entry name" value="Cyt_P450_B"/>
</dbReference>
<keyword evidence="9" id="KW-1185">Reference proteome</keyword>
<dbReference type="PANTHER" id="PTHR46696:SF4">
    <property type="entry name" value="BIOTIN BIOSYNTHESIS CYTOCHROME P450"/>
    <property type="match status" value="1"/>
</dbReference>